<keyword evidence="3" id="KW-1185">Reference proteome</keyword>
<gene>
    <name evidence="2" type="ORF">H074_17198</name>
</gene>
<dbReference type="OrthoDB" id="3638258at2"/>
<name>M2XCJ5_9PSEU</name>
<evidence type="ECO:0000313" key="2">
    <source>
        <dbReference type="EMBL" id="EME58831.1"/>
    </source>
</evidence>
<dbReference type="AlphaFoldDB" id="M2XCJ5"/>
<evidence type="ECO:0000256" key="1">
    <source>
        <dbReference type="SAM" id="Phobius"/>
    </source>
</evidence>
<keyword evidence="1" id="KW-1133">Transmembrane helix</keyword>
<dbReference type="PATRIC" id="fig|1284240.4.peg.3497"/>
<proteinExistence type="predicted"/>
<dbReference type="RefSeq" id="WP_007031300.1">
    <property type="nucleotide sequence ID" value="NZ_AOHO01000054.1"/>
</dbReference>
<reference evidence="2 3" key="1">
    <citation type="journal article" date="2013" name="Genome Announc.">
        <title>Draft Genome Sequence of Amycolatopsis decaplanina Strain DSM 44594T.</title>
        <authorList>
            <person name="Kaur N."/>
            <person name="Kumar S."/>
            <person name="Bala M."/>
            <person name="Raghava G.P."/>
            <person name="Mayilraj S."/>
        </authorList>
    </citation>
    <scope>NUCLEOTIDE SEQUENCE [LARGE SCALE GENOMIC DNA]</scope>
    <source>
        <strain evidence="2 3">DSM 44594</strain>
    </source>
</reference>
<evidence type="ECO:0000313" key="3">
    <source>
        <dbReference type="Proteomes" id="UP000054226"/>
    </source>
</evidence>
<keyword evidence="1" id="KW-0812">Transmembrane</keyword>
<sequence length="77" mass="8792">MVGIWIALGVLLVVIGVAVVTDLRDRGRGGTRKIMLPGWASRRADYTENDLVHGRWTEKAPREQGEELRRWYRSGDE</sequence>
<dbReference type="Proteomes" id="UP000054226">
    <property type="component" value="Unassembled WGS sequence"/>
</dbReference>
<feature type="transmembrane region" description="Helical" evidence="1">
    <location>
        <begin position="6"/>
        <end position="23"/>
    </location>
</feature>
<dbReference type="EMBL" id="AOHO01000054">
    <property type="protein sequence ID" value="EME58831.1"/>
    <property type="molecule type" value="Genomic_DNA"/>
</dbReference>
<organism evidence="2 3">
    <name type="scientific">Amycolatopsis decaplanina DSM 44594</name>
    <dbReference type="NCBI Taxonomy" id="1284240"/>
    <lineage>
        <taxon>Bacteria</taxon>
        <taxon>Bacillati</taxon>
        <taxon>Actinomycetota</taxon>
        <taxon>Actinomycetes</taxon>
        <taxon>Pseudonocardiales</taxon>
        <taxon>Pseudonocardiaceae</taxon>
        <taxon>Amycolatopsis</taxon>
    </lineage>
</organism>
<keyword evidence="1" id="KW-0472">Membrane</keyword>
<comment type="caution">
    <text evidence="2">The sequence shown here is derived from an EMBL/GenBank/DDBJ whole genome shotgun (WGS) entry which is preliminary data.</text>
</comment>
<protein>
    <submittedName>
        <fullName evidence="2">Uncharacterized protein</fullName>
    </submittedName>
</protein>
<accession>M2XCJ5</accession>